<dbReference type="SUPFAM" id="SSF47923">
    <property type="entry name" value="Ypt/Rab-GAP domain of gyp1p"/>
    <property type="match status" value="1"/>
</dbReference>
<evidence type="ECO:0000259" key="1">
    <source>
        <dbReference type="Pfam" id="PF00566"/>
    </source>
</evidence>
<keyword evidence="3" id="KW-1185">Reference proteome</keyword>
<dbReference type="InterPro" id="IPR035969">
    <property type="entry name" value="Rab-GAP_TBC_sf"/>
</dbReference>
<evidence type="ECO:0000313" key="2">
    <source>
        <dbReference type="EMBL" id="TYJ10212.1"/>
    </source>
</evidence>
<gene>
    <name evidence="2" type="ORF">E1A91_A11G192500v1</name>
</gene>
<protein>
    <recommendedName>
        <fullName evidence="1">Rab-GAP TBC domain-containing protein</fullName>
    </recommendedName>
</protein>
<dbReference type="Proteomes" id="UP000323597">
    <property type="component" value="Chromosome A11"/>
</dbReference>
<name>A0A5D2X934_GOSMU</name>
<feature type="domain" description="Rab-GAP TBC" evidence="1">
    <location>
        <begin position="25"/>
        <end position="71"/>
    </location>
</feature>
<accession>A0A5D2X934</accession>
<proteinExistence type="predicted"/>
<reference evidence="2 3" key="1">
    <citation type="submission" date="2019-07" db="EMBL/GenBank/DDBJ databases">
        <title>WGS assembly of Gossypium mustelinum.</title>
        <authorList>
            <person name="Chen Z.J."/>
            <person name="Sreedasyam A."/>
            <person name="Ando A."/>
            <person name="Song Q."/>
            <person name="De L."/>
            <person name="Hulse-Kemp A."/>
            <person name="Ding M."/>
            <person name="Ye W."/>
            <person name="Kirkbride R."/>
            <person name="Jenkins J."/>
            <person name="Plott C."/>
            <person name="Lovell J."/>
            <person name="Lin Y.-M."/>
            <person name="Vaughn R."/>
            <person name="Liu B."/>
            <person name="Li W."/>
            <person name="Simpson S."/>
            <person name="Scheffler B."/>
            <person name="Saski C."/>
            <person name="Grover C."/>
            <person name="Hu G."/>
            <person name="Conover J."/>
            <person name="Carlson J."/>
            <person name="Shu S."/>
            <person name="Boston L."/>
            <person name="Williams M."/>
            <person name="Peterson D."/>
            <person name="Mcgee K."/>
            <person name="Jones D."/>
            <person name="Wendel J."/>
            <person name="Stelly D."/>
            <person name="Grimwood J."/>
            <person name="Schmutz J."/>
        </authorList>
    </citation>
    <scope>NUCLEOTIDE SEQUENCE [LARGE SCALE GENOMIC DNA]</scope>
    <source>
        <strain evidence="2">1408120.09</strain>
    </source>
</reference>
<dbReference type="AlphaFoldDB" id="A0A5D2X934"/>
<evidence type="ECO:0000313" key="3">
    <source>
        <dbReference type="Proteomes" id="UP000323597"/>
    </source>
</evidence>
<dbReference type="InterPro" id="IPR000195">
    <property type="entry name" value="Rab-GAP-TBC_dom"/>
</dbReference>
<dbReference type="Pfam" id="PF00566">
    <property type="entry name" value="RabGAP-TBC"/>
    <property type="match status" value="1"/>
</dbReference>
<dbReference type="Gene3D" id="1.10.8.270">
    <property type="entry name" value="putative rabgap domain of human tbc1 domain family member 14 like domains"/>
    <property type="match status" value="1"/>
</dbReference>
<organism evidence="2 3">
    <name type="scientific">Gossypium mustelinum</name>
    <name type="common">Cotton</name>
    <name type="synonym">Gossypium caicoense</name>
    <dbReference type="NCBI Taxonomy" id="34275"/>
    <lineage>
        <taxon>Eukaryota</taxon>
        <taxon>Viridiplantae</taxon>
        <taxon>Streptophyta</taxon>
        <taxon>Embryophyta</taxon>
        <taxon>Tracheophyta</taxon>
        <taxon>Spermatophyta</taxon>
        <taxon>Magnoliopsida</taxon>
        <taxon>eudicotyledons</taxon>
        <taxon>Gunneridae</taxon>
        <taxon>Pentapetalae</taxon>
        <taxon>rosids</taxon>
        <taxon>malvids</taxon>
        <taxon>Malvales</taxon>
        <taxon>Malvaceae</taxon>
        <taxon>Malvoideae</taxon>
        <taxon>Gossypium</taxon>
    </lineage>
</organism>
<dbReference type="EMBL" id="CM017646">
    <property type="protein sequence ID" value="TYJ10212.1"/>
    <property type="molecule type" value="Genomic_DNA"/>
</dbReference>
<sequence length="86" mass="9686">MTGSADELNRGYFDDMSELKQHGGKGMSDLLSPILFVMEDESKSFWCFVALMERLGPNFNRDQNAGGVARQKQNDCLNYFFCSAGF</sequence>